<dbReference type="Proteomes" id="UP001319865">
    <property type="component" value="Chromosome"/>
</dbReference>
<dbReference type="InterPro" id="IPR014710">
    <property type="entry name" value="RmlC-like_jellyroll"/>
</dbReference>
<name>A0ABM7UXY7_9FLAO</name>
<reference evidence="2 3" key="1">
    <citation type="journal article" date="2022" name="Int. J. Syst. Evol. Microbiol.">
        <title>Flavobacterium ammonificans sp. nov. and Flavobacterium ammoniigenes sp. nov., ammonifying bacteria isolated from surface river water.</title>
        <authorList>
            <person name="Watanabe K."/>
            <person name="Kitamura T."/>
            <person name="Ogata Y."/>
            <person name="Shindo C."/>
            <person name="Suda W."/>
        </authorList>
    </citation>
    <scope>NUCLEOTIDE SEQUENCE [LARGE SCALE GENOMIC DNA]</scope>
    <source>
        <strain evidence="2 3">GENT11</strain>
    </source>
</reference>
<dbReference type="Gene3D" id="2.60.120.10">
    <property type="entry name" value="Jelly Rolls"/>
    <property type="match status" value="1"/>
</dbReference>
<dbReference type="CDD" id="cd00038">
    <property type="entry name" value="CAP_ED"/>
    <property type="match status" value="1"/>
</dbReference>
<proteinExistence type="predicted"/>
<reference evidence="2 3" key="2">
    <citation type="journal article" date="2022" name="Microorganisms">
        <title>Complete Genome Sequences of Two Flavobacterium ammonificans Strains and a Flavobacterium ammoniigenes Strain of Ammonifying Bacterioplankton Isolated from Surface River Water.</title>
        <authorList>
            <person name="Suda W."/>
            <person name="Ogata Y."/>
            <person name="Shindo C."/>
            <person name="Watanabe K."/>
        </authorList>
    </citation>
    <scope>NUCLEOTIDE SEQUENCE [LARGE SCALE GENOMIC DNA]</scope>
    <source>
        <strain evidence="2 3">GENT11</strain>
    </source>
</reference>
<dbReference type="InterPro" id="IPR000595">
    <property type="entry name" value="cNMP-bd_dom"/>
</dbReference>
<keyword evidence="3" id="KW-1185">Reference proteome</keyword>
<accession>A0ABM7UXY7</accession>
<evidence type="ECO:0000313" key="3">
    <source>
        <dbReference type="Proteomes" id="UP001319865"/>
    </source>
</evidence>
<dbReference type="EMBL" id="AP025183">
    <property type="protein sequence ID" value="BDB52334.1"/>
    <property type="molecule type" value="Genomic_DNA"/>
</dbReference>
<gene>
    <name evidence="2" type="ORF">GENT11_06460</name>
</gene>
<feature type="domain" description="Cyclic nucleotide-binding" evidence="1">
    <location>
        <begin position="13"/>
        <end position="116"/>
    </location>
</feature>
<evidence type="ECO:0000259" key="1">
    <source>
        <dbReference type="PROSITE" id="PS50042"/>
    </source>
</evidence>
<dbReference type="PROSITE" id="PS50042">
    <property type="entry name" value="CNMP_BINDING_3"/>
    <property type="match status" value="1"/>
</dbReference>
<dbReference type="SUPFAM" id="SSF51206">
    <property type="entry name" value="cAMP-binding domain-like"/>
    <property type="match status" value="1"/>
</dbReference>
<dbReference type="InterPro" id="IPR018490">
    <property type="entry name" value="cNMP-bd_dom_sf"/>
</dbReference>
<sequence>MKSQSDKKDPKLAAKESDFSFIQKFAQFLFSKKYKKKEFLLRAGEINDRIFYVKKGLLRVYMVYEEKEINTWFVKENEFISSVNSYYNETPSEEFIQALEDSEIISFKKSTYSMVLKHNHKLALFAIKQLYIKLCEYSDQCQYLRILSAEKKYEFLKKKNPEVLERVSQKHVASFLGIETTYLNKIIASHKE</sequence>
<dbReference type="Pfam" id="PF00027">
    <property type="entry name" value="cNMP_binding"/>
    <property type="match status" value="1"/>
</dbReference>
<dbReference type="RefSeq" id="WP_229331055.1">
    <property type="nucleotide sequence ID" value="NZ_AP025183.1"/>
</dbReference>
<evidence type="ECO:0000313" key="2">
    <source>
        <dbReference type="EMBL" id="BDB52334.1"/>
    </source>
</evidence>
<organism evidence="2 3">
    <name type="scientific">Flavobacterium ammonificans</name>
    <dbReference type="NCBI Taxonomy" id="1751056"/>
    <lineage>
        <taxon>Bacteria</taxon>
        <taxon>Pseudomonadati</taxon>
        <taxon>Bacteroidota</taxon>
        <taxon>Flavobacteriia</taxon>
        <taxon>Flavobacteriales</taxon>
        <taxon>Flavobacteriaceae</taxon>
        <taxon>Flavobacterium</taxon>
    </lineage>
</organism>
<protein>
    <submittedName>
        <fullName evidence="2">cAMP-binding protein</fullName>
    </submittedName>
</protein>